<feature type="compositionally biased region" description="Polar residues" evidence="2">
    <location>
        <begin position="555"/>
        <end position="564"/>
    </location>
</feature>
<evidence type="ECO:0000313" key="4">
    <source>
        <dbReference type="Proteomes" id="UP000031258"/>
    </source>
</evidence>
<sequence>MILLYSKIKQVPMKQNETINNHDNIIDQQNRFKLACKEKNHSVILELLKLRPELLDSVDNRTASFLFLLPSQALVDILKNNWKSPVLNLQGFIIGKEEAEVLAYILKDNKIITYVNLLRTNIGSRGIKILAGTLKQNKIIKAINLGENYLQDEGAYYVAEILKENKSITTISLQHNNIEDEGAISLAEAIIINGRTSKINLSDNKIGQRGSIALIEALMQIDSINYVNLGGNNLGDKCVKAYCKMLESNKSIASINLANCKIGVEGLKALIDVLKDNNKVITSLDLEGNNITDEGIKLLSEILINNESITHVNLSNNKIGEKGAEYLANVLTKNHTIISINLRGNQLKDQGIKTLCTGLSNNQSIYIFDISKNQIGGSGANHIGKLLDGNCRFTSINLMENNYKVGGIKLLLEILEKKKTILSTDLTDISITKKDKNLLELQKKLKTHVSKNNQILEDTCKAVEEVSLININLPKIQLFLRMISGKVASYEQDNEVKSRYERIKREINDYYNFNFLRLRGIVKNAQSTEQTGIVLPTEVWGLIGSYLTPYNPTRSSANNISQNKIDSKNNTHDNYRKEPILHKFEVQRKIVQDRNTKNQISSSNLRLNTRKGKEKVIGKQSVLTRPYSKHDKKLRILDLIAELMCGNEKSTALCLYEAEVFIASNNETNYELITESMNFFNYIVRKNLSYEDAWKNKDVAEWRKTLKEKLINEKLKDYTNPDIIEIMSLKQCLKETKQNLLNMRGQLDKNVKVKDSIEKKYSYSKAQIEYQRTTLNQVERSLGSLVKENELIKTHIIQTEQQQIVETKIRPFEKSVDNDRQIIKAYKNKKHNLAKQIQKKLNQIGNKISNEMHEVIKYLTMENEGNSILREALKSEWVYVNHKQNNRSFCNEVTKPLAFTSNKKYPKGIHPIMRILQYIDDVNDLEENSEVLLDLQSSLYMGSANLCCRNCTTVIQQINNRNTQHSIQVSDREVNHSIEAREAHEWPRPLFISKYKNLGINLLKIDEVTRSTNVASSLGIGSSSGIQDIKEIPAKKTFSERQVSKVERVPHAKQNFSTNHKINNPKKQWREIIGSKPLDSDVNLSRQ</sequence>
<organism evidence="3 4">
    <name type="scientific">Candidatus Jidaibacter acanthamoebae</name>
    <dbReference type="NCBI Taxonomy" id="86105"/>
    <lineage>
        <taxon>Bacteria</taxon>
        <taxon>Pseudomonadati</taxon>
        <taxon>Pseudomonadota</taxon>
        <taxon>Alphaproteobacteria</taxon>
        <taxon>Rickettsiales</taxon>
        <taxon>Candidatus Midichloriaceae</taxon>
        <taxon>Candidatus Jidaibacter</taxon>
    </lineage>
</organism>
<dbReference type="Pfam" id="PF13516">
    <property type="entry name" value="LRR_6"/>
    <property type="match status" value="5"/>
</dbReference>
<dbReference type="Proteomes" id="UP000031258">
    <property type="component" value="Unassembled WGS sequence"/>
</dbReference>
<dbReference type="InterPro" id="IPR052201">
    <property type="entry name" value="LRR-containing_regulator"/>
</dbReference>
<dbReference type="PANTHER" id="PTHR24111">
    <property type="entry name" value="LEUCINE-RICH REPEAT-CONTAINING PROTEIN 34"/>
    <property type="match status" value="1"/>
</dbReference>
<protein>
    <submittedName>
        <fullName evidence="3">Uncharacterized protein</fullName>
    </submittedName>
</protein>
<evidence type="ECO:0000313" key="3">
    <source>
        <dbReference type="EMBL" id="KIE04048.1"/>
    </source>
</evidence>
<feature type="region of interest" description="Disordered" evidence="2">
    <location>
        <begin position="1042"/>
        <end position="1087"/>
    </location>
</feature>
<evidence type="ECO:0000256" key="2">
    <source>
        <dbReference type="SAM" id="MobiDB-lite"/>
    </source>
</evidence>
<dbReference type="InterPro" id="IPR001611">
    <property type="entry name" value="Leu-rich_rpt"/>
</dbReference>
<proteinExistence type="predicted"/>
<dbReference type="EMBL" id="JSWE01000247">
    <property type="protein sequence ID" value="KIE04048.1"/>
    <property type="molecule type" value="Genomic_DNA"/>
</dbReference>
<keyword evidence="1" id="KW-0677">Repeat</keyword>
<dbReference type="SMART" id="SM00368">
    <property type="entry name" value="LRR_RI"/>
    <property type="match status" value="10"/>
</dbReference>
<keyword evidence="4" id="KW-1185">Reference proteome</keyword>
<dbReference type="STRING" id="86105.NF27_KF00010"/>
<dbReference type="PANTHER" id="PTHR24111:SF0">
    <property type="entry name" value="LEUCINE-RICH REPEAT-CONTAINING PROTEIN"/>
    <property type="match status" value="1"/>
</dbReference>
<name>A0A0C1QIM6_9RICK</name>
<feature type="region of interest" description="Disordered" evidence="2">
    <location>
        <begin position="555"/>
        <end position="577"/>
    </location>
</feature>
<feature type="compositionally biased region" description="Basic and acidic residues" evidence="2">
    <location>
        <begin position="565"/>
        <end position="577"/>
    </location>
</feature>
<gene>
    <name evidence="3" type="ORF">NF27_KF00010</name>
</gene>
<accession>A0A0C1QIM6</accession>
<evidence type="ECO:0000256" key="1">
    <source>
        <dbReference type="ARBA" id="ARBA00022737"/>
    </source>
</evidence>
<dbReference type="InterPro" id="IPR032675">
    <property type="entry name" value="LRR_dom_sf"/>
</dbReference>
<feature type="compositionally biased region" description="Polar residues" evidence="2">
    <location>
        <begin position="1054"/>
        <end position="1066"/>
    </location>
</feature>
<dbReference type="SUPFAM" id="SSF52047">
    <property type="entry name" value="RNI-like"/>
    <property type="match status" value="1"/>
</dbReference>
<dbReference type="Gene3D" id="3.80.10.10">
    <property type="entry name" value="Ribonuclease Inhibitor"/>
    <property type="match status" value="3"/>
</dbReference>
<reference evidence="3 4" key="1">
    <citation type="submission" date="2014-11" db="EMBL/GenBank/DDBJ databases">
        <title>A Rickettsiales Symbiont of Amoebae With Ancient Features.</title>
        <authorList>
            <person name="Schulz F."/>
            <person name="Martijn J."/>
            <person name="Wascher F."/>
            <person name="Kostanjsek R."/>
            <person name="Ettema T.J."/>
            <person name="Horn M."/>
        </authorList>
    </citation>
    <scope>NUCLEOTIDE SEQUENCE [LARGE SCALE GENOMIC DNA]</scope>
    <source>
        <strain evidence="3 4">UWC36</strain>
    </source>
</reference>
<comment type="caution">
    <text evidence="3">The sequence shown here is derived from an EMBL/GenBank/DDBJ whole genome shotgun (WGS) entry which is preliminary data.</text>
</comment>
<dbReference type="AlphaFoldDB" id="A0A0C1QIM6"/>